<dbReference type="KEGG" id="sfd:USDA257_c46170"/>
<proteinExistence type="predicted"/>
<accession>I3XB99</accession>
<sequence length="61" mass="7093">MADDQHPIDILTDQIRNTETLDLRNEVEHNWQTRQEFLERTFAANLPTLERIYGHGGADGE</sequence>
<evidence type="ECO:0000313" key="2">
    <source>
        <dbReference type="Proteomes" id="UP000006180"/>
    </source>
</evidence>
<name>I3XB99_SINF2</name>
<dbReference type="Proteomes" id="UP000006180">
    <property type="component" value="Chromosome"/>
</dbReference>
<gene>
    <name evidence="1" type="ORF">USDA257_c46170</name>
</gene>
<organism evidence="1 2">
    <name type="scientific">Sinorhizobium fredii (strain USDA 257)</name>
    <dbReference type="NCBI Taxonomy" id="1185652"/>
    <lineage>
        <taxon>Bacteria</taxon>
        <taxon>Pseudomonadati</taxon>
        <taxon>Pseudomonadota</taxon>
        <taxon>Alphaproteobacteria</taxon>
        <taxon>Hyphomicrobiales</taxon>
        <taxon>Rhizobiaceae</taxon>
        <taxon>Sinorhizobium/Ensifer group</taxon>
        <taxon>Sinorhizobium</taxon>
    </lineage>
</organism>
<reference evidence="1 2" key="1">
    <citation type="journal article" date="2012" name="J. Bacteriol.">
        <title>Complete genome sequence of the broad-host-range strain Sinorhizobium fredii USDA257.</title>
        <authorList>
            <person name="Schuldes J."/>
            <person name="Rodriguez Orbegoso M."/>
            <person name="Schmeisser C."/>
            <person name="Krishnan H.B."/>
            <person name="Daniel R."/>
            <person name="Streit W.R."/>
        </authorList>
    </citation>
    <scope>NUCLEOTIDE SEQUENCE [LARGE SCALE GENOMIC DNA]</scope>
    <source>
        <strain evidence="1 2">USDA 257</strain>
    </source>
</reference>
<dbReference type="EMBL" id="CP003563">
    <property type="protein sequence ID" value="AFL53155.1"/>
    <property type="molecule type" value="Genomic_DNA"/>
</dbReference>
<dbReference type="HOGENOM" id="CLU_2920297_0_0_5"/>
<evidence type="ECO:0000313" key="1">
    <source>
        <dbReference type="EMBL" id="AFL53155.1"/>
    </source>
</evidence>
<dbReference type="AlphaFoldDB" id="I3XB99"/>
<protein>
    <submittedName>
        <fullName evidence="1">Uncharacterized protein</fullName>
    </submittedName>
</protein>